<evidence type="ECO:0000313" key="7">
    <source>
        <dbReference type="EMBL" id="TSB39877.1"/>
    </source>
</evidence>
<keyword evidence="4" id="KW-0597">Phosphoprotein</keyword>
<comment type="similarity">
    <text evidence="2">Belongs to the ATP-dependent AMP-binding enzyme family.</text>
</comment>
<dbReference type="CDD" id="cd19531">
    <property type="entry name" value="LCL_NRPS-like"/>
    <property type="match status" value="1"/>
</dbReference>
<dbReference type="Proteomes" id="UP000320888">
    <property type="component" value="Unassembled WGS sequence"/>
</dbReference>
<name>A0A553ZEP5_9ACTN</name>
<dbReference type="GO" id="GO:0005737">
    <property type="term" value="C:cytoplasm"/>
    <property type="evidence" value="ECO:0007669"/>
    <property type="project" value="TreeGrafter"/>
</dbReference>
<dbReference type="InterPro" id="IPR020806">
    <property type="entry name" value="PKS_PP-bd"/>
</dbReference>
<dbReference type="GO" id="GO:0017000">
    <property type="term" value="P:antibiotic biosynthetic process"/>
    <property type="evidence" value="ECO:0007669"/>
    <property type="project" value="UniProtKB-ARBA"/>
</dbReference>
<dbReference type="NCBIfam" id="TIGR01733">
    <property type="entry name" value="AA-adenyl-dom"/>
    <property type="match status" value="1"/>
</dbReference>
<dbReference type="GO" id="GO:0043041">
    <property type="term" value="P:amino acid activation for nonribosomal peptide biosynthetic process"/>
    <property type="evidence" value="ECO:0007669"/>
    <property type="project" value="TreeGrafter"/>
</dbReference>
<dbReference type="GO" id="GO:0072330">
    <property type="term" value="P:monocarboxylic acid biosynthetic process"/>
    <property type="evidence" value="ECO:0007669"/>
    <property type="project" value="UniProtKB-ARBA"/>
</dbReference>
<dbReference type="Pfam" id="PF00501">
    <property type="entry name" value="AMP-binding"/>
    <property type="match status" value="1"/>
</dbReference>
<dbReference type="SMART" id="SM00824">
    <property type="entry name" value="PKS_TE"/>
    <property type="match status" value="1"/>
</dbReference>
<dbReference type="InterPro" id="IPR020845">
    <property type="entry name" value="AMP-binding_CS"/>
</dbReference>
<accession>A0A553ZEP5</accession>
<dbReference type="Gene3D" id="3.40.50.1820">
    <property type="entry name" value="alpha/beta hydrolase"/>
    <property type="match status" value="1"/>
</dbReference>
<organism evidence="7 8">
    <name type="scientific">Streptomyces benahoarensis</name>
    <dbReference type="NCBI Taxonomy" id="2595054"/>
    <lineage>
        <taxon>Bacteria</taxon>
        <taxon>Bacillati</taxon>
        <taxon>Actinomycetota</taxon>
        <taxon>Actinomycetes</taxon>
        <taxon>Kitasatosporales</taxon>
        <taxon>Streptomycetaceae</taxon>
        <taxon>Streptomyces</taxon>
    </lineage>
</organism>
<dbReference type="InterPro" id="IPR001031">
    <property type="entry name" value="Thioesterase"/>
</dbReference>
<dbReference type="SUPFAM" id="SSF52777">
    <property type="entry name" value="CoA-dependent acyltransferases"/>
    <property type="match status" value="2"/>
</dbReference>
<keyword evidence="8" id="KW-1185">Reference proteome</keyword>
<dbReference type="InterPro" id="IPR020802">
    <property type="entry name" value="TesA-like"/>
</dbReference>
<dbReference type="InterPro" id="IPR045851">
    <property type="entry name" value="AMP-bd_C_sf"/>
</dbReference>
<dbReference type="RefSeq" id="WP_143945167.1">
    <property type="nucleotide sequence ID" value="NZ_VKLS01000160.1"/>
</dbReference>
<keyword evidence="3" id="KW-0596">Phosphopantetheine</keyword>
<dbReference type="PANTHER" id="PTHR45527:SF1">
    <property type="entry name" value="FATTY ACID SYNTHASE"/>
    <property type="match status" value="1"/>
</dbReference>
<dbReference type="InterPro" id="IPR000873">
    <property type="entry name" value="AMP-dep_synth/lig_dom"/>
</dbReference>
<dbReference type="SUPFAM" id="SSF53474">
    <property type="entry name" value="alpha/beta-Hydrolases"/>
    <property type="match status" value="1"/>
</dbReference>
<dbReference type="Gene3D" id="3.40.50.980">
    <property type="match status" value="2"/>
</dbReference>
<sequence length="1328" mass="143248">MVSPVTQTFAHPHSGPSEAVRPSRGRAAVPGEGVPRPLSPSQRRLWVLSQLEGAEDAYNEPLPYRLRGPLDTAALGRALDTIVARHEIWRSRMVAIDGETYQIAAPADAGFPLVTIDLSDESPSAERLFAVLREEATVPFDLSTGPLARGTLVRLAPEDHVLMVTVHHMVIDGASQIVFIEELNALYAAFLTGADDPLEPPSRQFADHAADQLARAADPEVVAQEAYWQERLSGAPPVLEVPADRPRPPRQDFRGDQVALELDEGTTAALRRAGQQHGASLFAAVQTGWSILLSRLSGQTDIVVGIPSGNRRGRNADDVIGFFANTLALRSDLSGDPTVAEVLRRTRAGIRGALTHQELPLERVVELVNPPRSSAHTPLFQTTLSWTPALRTLLELPGLTAEKLELPFIAAKFDLMLMVTEEDGCLTGHIDYATALFDRATVERYARYLERVLAQMAAAPERTVGELELLNEAESRWLLSDWDATRGGGAVPATAPASLVARFDAQAAARPDATALECEGQRLTYGTLALRAGRLAAALAARGVRPGQVVALHAGRTPELVVGLLGILKAGAAFLPLDPGQPDARRAAMVTDAAPALVLTDRADAPDGHLDLRTVEAEGDPEKGPTVATAPDDLAYVLHTSGSTGRPKGVAVTHRSVLNLLDTWLDRFGPTPGEATSAWSGIGFDAMVHELLLPLTTGAELHLVPDELRADPDALLGWMRDHRIVQAFLPPAYVRWIDEAPGERLAGLALRQLLTGVEPLPEKALYRMTEALPGLRICYGYGPTEATAYSTAHTDPRPLDRSCPIGRPIGNTRLYLLDARMRPVPPGVPGEIWLGGASLAAGYHGRPDLTEERFRPDPFVPGERIYRTGDLARRLPDGTAEFLGRHDDQIKLRGFRIEPREVETALLALDGVREAAVLADRDDAGELRLVAALGRGDAAPRRADEWRTALARRLPDHMIPALFVEFPALPLNRSGKVDRDALLAAAHAVPSRVNTAAPRDHIELALHRIWQGVLRRPSISVADNFFDIGGTSVSAIKVASAVREEFGETLPIRDLLTHPTIEALAGRLRSGASGQQGSSLIEFRPGDGRQRVVCVHPAGGTAFCYLPLATALPPEAGVVGIQSPGLNAGEEPLPSVEAMAEEYLRLIGVREDEALVLCGLSYGGLVAHAMGRLLAEAGHRRVSVVLLDTRSTDDPAARAAVVPVDAEEFRAKLVRFNGMYPGIEDAQIDRYLRIYNHNRMTARDHEVPSTGARLVFVQATEEDEAPAARQEVRAFWERRAGGGLMTAPVACGHWDMLEGDQLPRVAELIAAELARLPEPAPPAAPEAP</sequence>
<protein>
    <submittedName>
        <fullName evidence="7">Amino acid adenylation domain-containing protein</fullName>
    </submittedName>
</protein>
<dbReference type="SUPFAM" id="SSF47336">
    <property type="entry name" value="ACP-like"/>
    <property type="match status" value="1"/>
</dbReference>
<feature type="non-terminal residue" evidence="7">
    <location>
        <position position="1328"/>
    </location>
</feature>
<dbReference type="GO" id="GO:0008610">
    <property type="term" value="P:lipid biosynthetic process"/>
    <property type="evidence" value="ECO:0007669"/>
    <property type="project" value="UniProtKB-ARBA"/>
</dbReference>
<dbReference type="GO" id="GO:0003824">
    <property type="term" value="F:catalytic activity"/>
    <property type="evidence" value="ECO:0007669"/>
    <property type="project" value="InterPro"/>
</dbReference>
<evidence type="ECO:0000313" key="8">
    <source>
        <dbReference type="Proteomes" id="UP000320888"/>
    </source>
</evidence>
<dbReference type="CDD" id="cd05930">
    <property type="entry name" value="A_NRPS"/>
    <property type="match status" value="1"/>
</dbReference>
<dbReference type="Gene3D" id="3.30.559.30">
    <property type="entry name" value="Nonribosomal peptide synthetase, condensation domain"/>
    <property type="match status" value="1"/>
</dbReference>
<comment type="caution">
    <text evidence="7">The sequence shown here is derived from an EMBL/GenBank/DDBJ whole genome shotgun (WGS) entry which is preliminary data.</text>
</comment>
<dbReference type="Gene3D" id="3.30.559.10">
    <property type="entry name" value="Chloramphenicol acetyltransferase-like domain"/>
    <property type="match status" value="1"/>
</dbReference>
<dbReference type="Gene3D" id="2.30.38.10">
    <property type="entry name" value="Luciferase, Domain 3"/>
    <property type="match status" value="1"/>
</dbReference>
<proteinExistence type="inferred from homology"/>
<evidence type="ECO:0000256" key="2">
    <source>
        <dbReference type="ARBA" id="ARBA00006432"/>
    </source>
</evidence>
<dbReference type="EMBL" id="VKLS01000160">
    <property type="protein sequence ID" value="TSB39877.1"/>
    <property type="molecule type" value="Genomic_DNA"/>
</dbReference>
<dbReference type="Pfam" id="PF00975">
    <property type="entry name" value="Thioesterase"/>
    <property type="match status" value="1"/>
</dbReference>
<dbReference type="GO" id="GO:0031177">
    <property type="term" value="F:phosphopantetheine binding"/>
    <property type="evidence" value="ECO:0007669"/>
    <property type="project" value="InterPro"/>
</dbReference>
<evidence type="ECO:0000256" key="3">
    <source>
        <dbReference type="ARBA" id="ARBA00022450"/>
    </source>
</evidence>
<feature type="region of interest" description="Disordered" evidence="5">
    <location>
        <begin position="1"/>
        <end position="38"/>
    </location>
</feature>
<dbReference type="PROSITE" id="PS00455">
    <property type="entry name" value="AMP_BINDING"/>
    <property type="match status" value="1"/>
</dbReference>
<dbReference type="SUPFAM" id="SSF56801">
    <property type="entry name" value="Acetyl-CoA synthetase-like"/>
    <property type="match status" value="1"/>
</dbReference>
<dbReference type="InterPro" id="IPR023213">
    <property type="entry name" value="CAT-like_dom_sf"/>
</dbReference>
<dbReference type="InterPro" id="IPR010071">
    <property type="entry name" value="AA_adenyl_dom"/>
</dbReference>
<gene>
    <name evidence="7" type="ORF">FNZ23_14855</name>
</gene>
<dbReference type="Pfam" id="PF13193">
    <property type="entry name" value="AMP-binding_C"/>
    <property type="match status" value="1"/>
</dbReference>
<evidence type="ECO:0000256" key="1">
    <source>
        <dbReference type="ARBA" id="ARBA00001957"/>
    </source>
</evidence>
<dbReference type="Pfam" id="PF00668">
    <property type="entry name" value="Condensation"/>
    <property type="match status" value="1"/>
</dbReference>
<dbReference type="PANTHER" id="PTHR45527">
    <property type="entry name" value="NONRIBOSOMAL PEPTIDE SYNTHETASE"/>
    <property type="match status" value="1"/>
</dbReference>
<comment type="cofactor">
    <cofactor evidence="1">
        <name>pantetheine 4'-phosphate</name>
        <dbReference type="ChEBI" id="CHEBI:47942"/>
    </cofactor>
</comment>
<dbReference type="InterPro" id="IPR036736">
    <property type="entry name" value="ACP-like_sf"/>
</dbReference>
<evidence type="ECO:0000259" key="6">
    <source>
        <dbReference type="PROSITE" id="PS50075"/>
    </source>
</evidence>
<dbReference type="InterPro" id="IPR029058">
    <property type="entry name" value="AB_hydrolase_fold"/>
</dbReference>
<dbReference type="PROSITE" id="PS50075">
    <property type="entry name" value="CARRIER"/>
    <property type="match status" value="1"/>
</dbReference>
<dbReference type="FunFam" id="1.10.1200.10:FF:000016">
    <property type="entry name" value="Non-ribosomal peptide synthase"/>
    <property type="match status" value="1"/>
</dbReference>
<evidence type="ECO:0000256" key="5">
    <source>
        <dbReference type="SAM" id="MobiDB-lite"/>
    </source>
</evidence>
<dbReference type="SMART" id="SM00823">
    <property type="entry name" value="PKS_PP"/>
    <property type="match status" value="1"/>
</dbReference>
<dbReference type="InterPro" id="IPR025110">
    <property type="entry name" value="AMP-bd_C"/>
</dbReference>
<dbReference type="FunFam" id="2.30.38.10:FF:000001">
    <property type="entry name" value="Non-ribosomal peptide synthetase PvdI"/>
    <property type="match status" value="1"/>
</dbReference>
<dbReference type="InterPro" id="IPR001242">
    <property type="entry name" value="Condensation_dom"/>
</dbReference>
<dbReference type="Pfam" id="PF00550">
    <property type="entry name" value="PP-binding"/>
    <property type="match status" value="1"/>
</dbReference>
<dbReference type="GO" id="GO:0044550">
    <property type="term" value="P:secondary metabolite biosynthetic process"/>
    <property type="evidence" value="ECO:0007669"/>
    <property type="project" value="TreeGrafter"/>
</dbReference>
<feature type="domain" description="Carrier" evidence="6">
    <location>
        <begin position="997"/>
        <end position="1072"/>
    </location>
</feature>
<evidence type="ECO:0000256" key="4">
    <source>
        <dbReference type="ARBA" id="ARBA00022553"/>
    </source>
</evidence>
<reference evidence="7 8" key="1">
    <citation type="submission" date="2019-07" db="EMBL/GenBank/DDBJ databases">
        <title>Draft genome for Streptomyces benahoarensis MZ03-48.</title>
        <authorList>
            <person name="Gonzalez-Pimentel J.L."/>
        </authorList>
    </citation>
    <scope>NUCLEOTIDE SEQUENCE [LARGE SCALE GENOMIC DNA]</scope>
    <source>
        <strain evidence="7 8">MZ03-48</strain>
    </source>
</reference>
<dbReference type="Gene3D" id="3.30.300.30">
    <property type="match status" value="1"/>
</dbReference>
<dbReference type="InterPro" id="IPR009081">
    <property type="entry name" value="PP-bd_ACP"/>
</dbReference>